<evidence type="ECO:0000256" key="9">
    <source>
        <dbReference type="ARBA" id="ARBA00023163"/>
    </source>
</evidence>
<dbReference type="CDD" id="cd07161">
    <property type="entry name" value="NR_DBD_EcR"/>
    <property type="match status" value="1"/>
</dbReference>
<dbReference type="GO" id="GO:0008270">
    <property type="term" value="F:zinc ion binding"/>
    <property type="evidence" value="ECO:0007669"/>
    <property type="project" value="UniProtKB-KW"/>
</dbReference>
<dbReference type="SMART" id="SM00430">
    <property type="entry name" value="HOLI"/>
    <property type="match status" value="1"/>
</dbReference>
<dbReference type="PRINTS" id="PR01283">
    <property type="entry name" value="ECDYSTEROIDR"/>
</dbReference>
<dbReference type="VEuPathDB" id="VectorBase:ISCW003147"/>
<dbReference type="GO" id="GO:0042632">
    <property type="term" value="P:cholesterol homeostasis"/>
    <property type="evidence" value="ECO:0000318"/>
    <property type="project" value="GO_Central"/>
</dbReference>
<feature type="region of interest" description="Disordered" evidence="17">
    <location>
        <begin position="144"/>
        <end position="178"/>
    </location>
</feature>
<dbReference type="VEuPathDB" id="VectorBase:ISCP_024008"/>
<keyword evidence="4 16" id="KW-0479">Metal-binding</keyword>
<comment type="similarity">
    <text evidence="2">Belongs to the nuclear hormone receptor family. NR1 subfamily.</text>
</comment>
<keyword evidence="22" id="KW-1185">Reference proteome</keyword>
<dbReference type="HOGENOM" id="CLU_007368_12_4_1"/>
<dbReference type="GO" id="GO:0090575">
    <property type="term" value="C:RNA polymerase II transcription regulator complex"/>
    <property type="evidence" value="ECO:0000318"/>
    <property type="project" value="GO_Central"/>
</dbReference>
<dbReference type="Gene3D" id="3.30.50.10">
    <property type="entry name" value="Erythroid Transcription Factor GATA-1, subunit A"/>
    <property type="match status" value="1"/>
</dbReference>
<keyword evidence="8 16" id="KW-0238">DNA-binding</keyword>
<dbReference type="InterPro" id="IPR035500">
    <property type="entry name" value="NHR-like_dom_sf"/>
</dbReference>
<dbReference type="SMART" id="SM00399">
    <property type="entry name" value="ZnF_C4"/>
    <property type="match status" value="1"/>
</dbReference>
<dbReference type="STRING" id="6945.B7P9U9"/>
<dbReference type="InterPro" id="IPR001628">
    <property type="entry name" value="Znf_hrmn_rcpt"/>
</dbReference>
<evidence type="ECO:0000256" key="12">
    <source>
        <dbReference type="ARBA" id="ARBA00029963"/>
    </source>
</evidence>
<evidence type="ECO:0000259" key="19">
    <source>
        <dbReference type="PROSITE" id="PS51843"/>
    </source>
</evidence>
<dbReference type="GO" id="GO:0035100">
    <property type="term" value="F:ecdysone binding"/>
    <property type="evidence" value="ECO:0007669"/>
    <property type="project" value="InterPro"/>
</dbReference>
<feature type="domain" description="NR LBD" evidence="19">
    <location>
        <begin position="200"/>
        <end position="433"/>
    </location>
</feature>
<dbReference type="InterPro" id="IPR000536">
    <property type="entry name" value="Nucl_hrmn_rcpt_lig-bd"/>
</dbReference>
<dbReference type="GO" id="GO:0050728">
    <property type="term" value="P:negative regulation of inflammatory response"/>
    <property type="evidence" value="ECO:0000318"/>
    <property type="project" value="GO_Central"/>
</dbReference>
<evidence type="ECO:0000256" key="8">
    <source>
        <dbReference type="ARBA" id="ARBA00023125"/>
    </source>
</evidence>
<evidence type="ECO:0000256" key="10">
    <source>
        <dbReference type="ARBA" id="ARBA00023170"/>
    </source>
</evidence>
<dbReference type="Pfam" id="PF00105">
    <property type="entry name" value="zf-C4"/>
    <property type="match status" value="1"/>
</dbReference>
<dbReference type="InterPro" id="IPR050234">
    <property type="entry name" value="Nuclear_hormone_rcpt_NR1"/>
</dbReference>
<dbReference type="EMBL" id="DS667471">
    <property type="protein sequence ID" value="EEC03371.1"/>
    <property type="molecule type" value="Genomic_DNA"/>
</dbReference>
<dbReference type="CDD" id="cd06938">
    <property type="entry name" value="NR_LBD_EcR"/>
    <property type="match status" value="1"/>
</dbReference>
<evidence type="ECO:0000256" key="6">
    <source>
        <dbReference type="ARBA" id="ARBA00022833"/>
    </source>
</evidence>
<keyword evidence="9 16" id="KW-0804">Transcription</keyword>
<sequence length="433" mass="49220">MFGSFGKQCGVPSRSVLRICLVPVAGKEEMSPSSGGMNGYYADSFGDPKKKKGPAPRQQEELCLVCGDRASGYHYNALTCEGCKGFFRRSITKNAVYQCKYGNNCDIDMYMRRKCQECRLKKCLSVGMRPECVVPEYQCAIKRESKKHQKDKDRPNSTTRESPATSMGPSPGGSSVVQLMEPEDKKPLVLSPGVKPLSSSQEDLINKLVYYQQEFESPSEEDMKKTTPFPLGDSEEDNQRRFQHITEITILTVQLIVEFSKRVPGFDTLAREDQITLLKACSSEVMMLRGARKYDVKTDSIVFANNQPYTRDNYRSASVGDSADALFRFCRKMCQLRVDNAEYALLTAIVIFSERPCLVDPHKVERIQEYYIDTLRMYSENHRPPGKNYFARLLSILTELRTLGNMNAEMCFSLKVQNKKLPPFLAEIWDIQE</sequence>
<evidence type="ECO:0000256" key="4">
    <source>
        <dbReference type="ARBA" id="ARBA00022723"/>
    </source>
</evidence>
<protein>
    <recommendedName>
        <fullName evidence="3">Ecdysone receptor</fullName>
    </recommendedName>
    <alternativeName>
        <fullName evidence="12">20-hydroxy-ecdysone receptor</fullName>
    </alternativeName>
    <alternativeName>
        <fullName evidence="13">EcRH</fullName>
    </alternativeName>
    <alternativeName>
        <fullName evidence="14">Ecdysteroid receptor</fullName>
    </alternativeName>
    <alternativeName>
        <fullName evidence="15">Nuclear receptor subfamily 1 group H member 1</fullName>
    </alternativeName>
</protein>
<dbReference type="InParanoid" id="B7P9U9"/>
<dbReference type="GO" id="GO:0005634">
    <property type="term" value="C:nucleus"/>
    <property type="evidence" value="ECO:0000318"/>
    <property type="project" value="GO_Central"/>
</dbReference>
<dbReference type="GO" id="GO:0000122">
    <property type="term" value="P:negative regulation of transcription by RNA polymerase II"/>
    <property type="evidence" value="ECO:0000318"/>
    <property type="project" value="GO_Central"/>
</dbReference>
<evidence type="ECO:0000256" key="15">
    <source>
        <dbReference type="ARBA" id="ARBA00033286"/>
    </source>
</evidence>
<evidence type="ECO:0000256" key="7">
    <source>
        <dbReference type="ARBA" id="ARBA00023015"/>
    </source>
</evidence>
<dbReference type="FunFam" id="3.30.50.10:FF:000031">
    <property type="entry name" value="Ecdysone receptor A1"/>
    <property type="match status" value="1"/>
</dbReference>
<evidence type="ECO:0000256" key="17">
    <source>
        <dbReference type="SAM" id="MobiDB-lite"/>
    </source>
</evidence>
<reference evidence="20 22" key="1">
    <citation type="submission" date="2008-03" db="EMBL/GenBank/DDBJ databases">
        <title>Annotation of Ixodes scapularis.</title>
        <authorList>
            <consortium name="Ixodes scapularis Genome Project Consortium"/>
            <person name="Caler E."/>
            <person name="Hannick L.I."/>
            <person name="Bidwell S."/>
            <person name="Joardar V."/>
            <person name="Thiagarajan M."/>
            <person name="Amedeo P."/>
            <person name="Galinsky K.J."/>
            <person name="Schobel S."/>
            <person name="Inman J."/>
            <person name="Hostetler J."/>
            <person name="Miller J."/>
            <person name="Hammond M."/>
            <person name="Megy K."/>
            <person name="Lawson D."/>
            <person name="Kodira C."/>
            <person name="Sutton G."/>
            <person name="Meyer J."/>
            <person name="Hill C.A."/>
            <person name="Birren B."/>
            <person name="Nene V."/>
            <person name="Collins F."/>
            <person name="Alarcon-Chaidez F."/>
            <person name="Wikel S."/>
            <person name="Strausberg R."/>
        </authorList>
    </citation>
    <scope>NUCLEOTIDE SEQUENCE [LARGE SCALE GENOMIC DNA]</scope>
    <source>
        <strain evidence="22">Wikel</strain>
        <strain evidence="20">Wikel colony</strain>
    </source>
</reference>
<evidence type="ECO:0000256" key="2">
    <source>
        <dbReference type="ARBA" id="ARBA00008092"/>
    </source>
</evidence>
<dbReference type="PaxDb" id="6945-B7P9U9"/>
<dbReference type="PROSITE" id="PS51843">
    <property type="entry name" value="NR_LBD"/>
    <property type="match status" value="1"/>
</dbReference>
<dbReference type="AlphaFoldDB" id="B7P9U9"/>
<accession>B7P9U9</accession>
<dbReference type="GO" id="GO:0035076">
    <property type="term" value="P:ecdysone receptor signaling pathway"/>
    <property type="evidence" value="ECO:0007669"/>
    <property type="project" value="InterPro"/>
</dbReference>
<dbReference type="EnsemblMetazoa" id="ISCW003147-RA">
    <property type="protein sequence ID" value="ISCW003147-PA"/>
    <property type="gene ID" value="ISCW003147"/>
</dbReference>
<dbReference type="PRINTS" id="PR00047">
    <property type="entry name" value="STROIDFINGER"/>
</dbReference>
<evidence type="ECO:0000256" key="11">
    <source>
        <dbReference type="ARBA" id="ARBA00023242"/>
    </source>
</evidence>
<evidence type="ECO:0000313" key="20">
    <source>
        <dbReference type="EMBL" id="EEC03371.1"/>
    </source>
</evidence>
<feature type="region of interest" description="Disordered" evidence="17">
    <location>
        <begin position="216"/>
        <end position="235"/>
    </location>
</feature>
<dbReference type="OrthoDB" id="5837785at2759"/>
<dbReference type="EMBL" id="ABJB010478065">
    <property type="status" value="NOT_ANNOTATED_CDS"/>
    <property type="molecule type" value="Genomic_DNA"/>
</dbReference>
<dbReference type="PANTHER" id="PTHR24082:SF507">
    <property type="entry name" value="BILE ACID RECEPTOR-RELATED"/>
    <property type="match status" value="1"/>
</dbReference>
<evidence type="ECO:0000256" key="14">
    <source>
        <dbReference type="ARBA" id="ARBA00033003"/>
    </source>
</evidence>
<evidence type="ECO:0000256" key="16">
    <source>
        <dbReference type="RuleBase" id="RU004334"/>
    </source>
</evidence>
<dbReference type="InterPro" id="IPR001723">
    <property type="entry name" value="Nuclear_hrmn_rcpt"/>
</dbReference>
<dbReference type="InterPro" id="IPR013088">
    <property type="entry name" value="Znf_NHR/GATA"/>
</dbReference>
<dbReference type="SUPFAM" id="SSF57716">
    <property type="entry name" value="Glucocorticoid receptor-like (DNA-binding domain)"/>
    <property type="match status" value="1"/>
</dbReference>
<evidence type="ECO:0000256" key="3">
    <source>
        <dbReference type="ARBA" id="ARBA00022052"/>
    </source>
</evidence>
<dbReference type="PRINTS" id="PR00398">
    <property type="entry name" value="STRDHORMONER"/>
</dbReference>
<keyword evidence="11 16" id="KW-0539">Nucleus</keyword>
<comment type="subcellular location">
    <subcellularLocation>
        <location evidence="1 16">Nucleus</location>
    </subcellularLocation>
</comment>
<dbReference type="VEuPathDB" id="VectorBase:ISCI003147"/>
<dbReference type="PANTHER" id="PTHR24082">
    <property type="entry name" value="NUCLEAR HORMONE RECEPTOR"/>
    <property type="match status" value="1"/>
</dbReference>
<feature type="compositionally biased region" description="Low complexity" evidence="17">
    <location>
        <begin position="162"/>
        <end position="175"/>
    </location>
</feature>
<dbReference type="PROSITE" id="PS51030">
    <property type="entry name" value="NUCLEAR_REC_DBD_2"/>
    <property type="match status" value="1"/>
</dbReference>
<dbReference type="InterPro" id="IPR003069">
    <property type="entry name" value="Ecdystd_rcpt"/>
</dbReference>
<evidence type="ECO:0000259" key="18">
    <source>
        <dbReference type="PROSITE" id="PS51030"/>
    </source>
</evidence>
<evidence type="ECO:0000313" key="22">
    <source>
        <dbReference type="Proteomes" id="UP000001555"/>
    </source>
</evidence>
<name>B7P9U9_IXOSC</name>
<organism>
    <name type="scientific">Ixodes scapularis</name>
    <name type="common">Black-legged tick</name>
    <name type="synonym">Deer tick</name>
    <dbReference type="NCBI Taxonomy" id="6945"/>
    <lineage>
        <taxon>Eukaryota</taxon>
        <taxon>Metazoa</taxon>
        <taxon>Ecdysozoa</taxon>
        <taxon>Arthropoda</taxon>
        <taxon>Chelicerata</taxon>
        <taxon>Arachnida</taxon>
        <taxon>Acari</taxon>
        <taxon>Parasitiformes</taxon>
        <taxon>Ixodida</taxon>
        <taxon>Ixodoidea</taxon>
        <taxon>Ixodidae</taxon>
        <taxon>Ixodinae</taxon>
        <taxon>Ixodes</taxon>
    </lineage>
</organism>
<gene>
    <name evidence="20" type="ORF">IscW_ISCW003147</name>
</gene>
<dbReference type="FunFam" id="1.10.565.10:FF:000030">
    <property type="entry name" value="Ecdysone receptor (Isoform A)"/>
    <property type="match status" value="1"/>
</dbReference>
<dbReference type="Pfam" id="PF00104">
    <property type="entry name" value="Hormone_recep"/>
    <property type="match status" value="1"/>
</dbReference>
<keyword evidence="7 16" id="KW-0805">Transcription regulation</keyword>
<dbReference type="Proteomes" id="UP000001555">
    <property type="component" value="Unassembled WGS sequence"/>
</dbReference>
<dbReference type="Gene3D" id="1.10.565.10">
    <property type="entry name" value="Retinoid X Receptor"/>
    <property type="match status" value="1"/>
</dbReference>
<dbReference type="GO" id="GO:0000978">
    <property type="term" value="F:RNA polymerase II cis-regulatory region sequence-specific DNA binding"/>
    <property type="evidence" value="ECO:0000318"/>
    <property type="project" value="GO_Central"/>
</dbReference>
<evidence type="ECO:0000256" key="1">
    <source>
        <dbReference type="ARBA" id="ARBA00004123"/>
    </source>
</evidence>
<feature type="domain" description="Nuclear receptor" evidence="18">
    <location>
        <begin position="60"/>
        <end position="135"/>
    </location>
</feature>
<evidence type="ECO:0000256" key="13">
    <source>
        <dbReference type="ARBA" id="ARBA00030794"/>
    </source>
</evidence>
<keyword evidence="6 16" id="KW-0862">Zinc</keyword>
<reference evidence="21" key="2">
    <citation type="submission" date="2020-05" db="UniProtKB">
        <authorList>
            <consortium name="EnsemblMetazoa"/>
        </authorList>
    </citation>
    <scope>IDENTIFICATION</scope>
    <source>
        <strain evidence="21">wikel</strain>
    </source>
</reference>
<dbReference type="GO" id="GO:0004879">
    <property type="term" value="F:nuclear receptor activity"/>
    <property type="evidence" value="ECO:0000318"/>
    <property type="project" value="GO_Central"/>
</dbReference>
<dbReference type="SUPFAM" id="SSF48508">
    <property type="entry name" value="Nuclear receptor ligand-binding domain"/>
    <property type="match status" value="1"/>
</dbReference>
<keyword evidence="10 16" id="KW-0675">Receptor</keyword>
<evidence type="ECO:0000313" key="21">
    <source>
        <dbReference type="EnsemblMetazoa" id="ISCW003147-PA"/>
    </source>
</evidence>
<dbReference type="GO" id="GO:0045944">
    <property type="term" value="P:positive regulation of transcription by RNA polymerase II"/>
    <property type="evidence" value="ECO:0000318"/>
    <property type="project" value="GO_Central"/>
</dbReference>
<evidence type="ECO:0000256" key="5">
    <source>
        <dbReference type="ARBA" id="ARBA00022771"/>
    </source>
</evidence>
<dbReference type="PROSITE" id="PS00031">
    <property type="entry name" value="NUCLEAR_REC_DBD_1"/>
    <property type="match status" value="1"/>
</dbReference>
<dbReference type="InterPro" id="IPR041889">
    <property type="entry name" value="NR_LBD_EcR"/>
</dbReference>
<dbReference type="GO" id="GO:0030522">
    <property type="term" value="P:intracellular receptor signaling pathway"/>
    <property type="evidence" value="ECO:0000318"/>
    <property type="project" value="GO_Central"/>
</dbReference>
<dbReference type="GO" id="GO:0030154">
    <property type="term" value="P:cell differentiation"/>
    <property type="evidence" value="ECO:0000318"/>
    <property type="project" value="GO_Central"/>
</dbReference>
<proteinExistence type="inferred from homology"/>
<keyword evidence="5 16" id="KW-0863">Zinc-finger</keyword>